<dbReference type="InterPro" id="IPR011044">
    <property type="entry name" value="Quino_amine_DH_bsu"/>
</dbReference>
<name>A0A8S3VJG9_MYTED</name>
<keyword evidence="2" id="KW-1185">Reference proteome</keyword>
<organism evidence="1 2">
    <name type="scientific">Mytilus edulis</name>
    <name type="common">Blue mussel</name>
    <dbReference type="NCBI Taxonomy" id="6550"/>
    <lineage>
        <taxon>Eukaryota</taxon>
        <taxon>Metazoa</taxon>
        <taxon>Spiralia</taxon>
        <taxon>Lophotrochozoa</taxon>
        <taxon>Mollusca</taxon>
        <taxon>Bivalvia</taxon>
        <taxon>Autobranchia</taxon>
        <taxon>Pteriomorphia</taxon>
        <taxon>Mytilida</taxon>
        <taxon>Mytiloidea</taxon>
        <taxon>Mytilidae</taxon>
        <taxon>Mytilinae</taxon>
        <taxon>Mytilus</taxon>
    </lineage>
</organism>
<evidence type="ECO:0000313" key="2">
    <source>
        <dbReference type="Proteomes" id="UP000683360"/>
    </source>
</evidence>
<proteinExistence type="predicted"/>
<evidence type="ECO:0000313" key="1">
    <source>
        <dbReference type="EMBL" id="CAG2258102.1"/>
    </source>
</evidence>
<gene>
    <name evidence="1" type="ORF">MEDL_69233</name>
</gene>
<accession>A0A8S3VJG9</accession>
<sequence>MASKVNISCGPCRYEDISKTAKQWCTICEEGFCGEYAKTDQAQIQIPGFSLSIQNVTLKLQQKFDIKGSVQPISGCLVLPDDRIIIDDYNGSGKLIEYNTYVNMVNTYVTFVSLIKRSLTLMDTNRIAVTYGEFEYLEIINTKNTKERKRVNCSDNCWGISYEDQKLYVVVFQQGIVLMDLHGKTLNTIDIDVSWVINITTTSDRIYYTDNSTVHCCSMTGQELWVFKNQPIPHRERCQWTVIRTYLLLCTKNITEISTSILCNGELSH</sequence>
<dbReference type="AlphaFoldDB" id="A0A8S3VJG9"/>
<dbReference type="SUPFAM" id="SSF50969">
    <property type="entry name" value="YVTN repeat-like/Quinoprotein amine dehydrogenase"/>
    <property type="match status" value="1"/>
</dbReference>
<protein>
    <submittedName>
        <fullName evidence="1">Uncharacterized protein</fullName>
    </submittedName>
</protein>
<reference evidence="1" key="1">
    <citation type="submission" date="2021-03" db="EMBL/GenBank/DDBJ databases">
        <authorList>
            <person name="Bekaert M."/>
        </authorList>
    </citation>
    <scope>NUCLEOTIDE SEQUENCE</scope>
</reference>
<dbReference type="EMBL" id="CAJPWZ010003335">
    <property type="protein sequence ID" value="CAG2258102.1"/>
    <property type="molecule type" value="Genomic_DNA"/>
</dbReference>
<comment type="caution">
    <text evidence="1">The sequence shown here is derived from an EMBL/GenBank/DDBJ whole genome shotgun (WGS) entry which is preliminary data.</text>
</comment>
<dbReference type="Proteomes" id="UP000683360">
    <property type="component" value="Unassembled WGS sequence"/>
</dbReference>